<dbReference type="EMBL" id="FQUC01000001">
    <property type="protein sequence ID" value="SHE58352.1"/>
    <property type="molecule type" value="Genomic_DNA"/>
</dbReference>
<dbReference type="RefSeq" id="WP_062175758.1">
    <property type="nucleotide sequence ID" value="NZ_BBXL01000001.1"/>
</dbReference>
<dbReference type="STRING" id="1346286.SAMN05444362_101656"/>
<dbReference type="Pfam" id="PF10800">
    <property type="entry name" value="DUF2528"/>
    <property type="match status" value="1"/>
</dbReference>
<evidence type="ECO:0000313" key="1">
    <source>
        <dbReference type="EMBL" id="SHE58352.1"/>
    </source>
</evidence>
<dbReference type="InterPro" id="IPR024252">
    <property type="entry name" value="DUF2528"/>
</dbReference>
<sequence length="110" mass="12608">MIKRYNYEYGFGEATVSFEVDTDIFTAELANETLTFFCWNYDKDADPVDEVMKKYALEAIKQATFNNYNEFGVIDAFNNNEGFGRLDGSIGITLKEVTGYEFDESQLTID</sequence>
<protein>
    <submittedName>
        <fullName evidence="1">Uncharacterized protein</fullName>
    </submittedName>
</protein>
<keyword evidence="2" id="KW-1185">Reference proteome</keyword>
<proteinExistence type="predicted"/>
<reference evidence="2" key="1">
    <citation type="submission" date="2016-11" db="EMBL/GenBank/DDBJ databases">
        <authorList>
            <person name="Varghese N."/>
            <person name="Submissions S."/>
        </authorList>
    </citation>
    <scope>NUCLEOTIDE SEQUENCE [LARGE SCALE GENOMIC DNA]</scope>
    <source>
        <strain evidence="2">DSM 27370</strain>
    </source>
</reference>
<accession>A0A1M4UNJ2</accession>
<name>A0A1M4UNJ2_9BACT</name>
<organism evidence="1 2">
    <name type="scientific">Dysgonomonas macrotermitis</name>
    <dbReference type="NCBI Taxonomy" id="1346286"/>
    <lineage>
        <taxon>Bacteria</taxon>
        <taxon>Pseudomonadati</taxon>
        <taxon>Bacteroidota</taxon>
        <taxon>Bacteroidia</taxon>
        <taxon>Bacteroidales</taxon>
        <taxon>Dysgonomonadaceae</taxon>
        <taxon>Dysgonomonas</taxon>
    </lineage>
</organism>
<dbReference type="Proteomes" id="UP000184480">
    <property type="component" value="Unassembled WGS sequence"/>
</dbReference>
<dbReference type="AlphaFoldDB" id="A0A1M4UNJ2"/>
<evidence type="ECO:0000313" key="2">
    <source>
        <dbReference type="Proteomes" id="UP000184480"/>
    </source>
</evidence>
<gene>
    <name evidence="1" type="ORF">SAMN05444362_101656</name>
</gene>
<dbReference type="OrthoDB" id="1495374at2"/>